<dbReference type="AlphaFoldDB" id="A0A2B4SMK0"/>
<evidence type="ECO:0000256" key="1">
    <source>
        <dbReference type="PROSITE-ProRule" id="PRU00221"/>
    </source>
</evidence>
<protein>
    <submittedName>
        <fullName evidence="3">F-box/WD repeat-containing protein 5</fullName>
    </submittedName>
</protein>
<dbReference type="SMART" id="SM00256">
    <property type="entry name" value="FBOX"/>
    <property type="match status" value="1"/>
</dbReference>
<dbReference type="PROSITE" id="PS50294">
    <property type="entry name" value="WD_REPEATS_REGION"/>
    <property type="match status" value="2"/>
</dbReference>
<feature type="repeat" description="WD" evidence="1">
    <location>
        <begin position="117"/>
        <end position="158"/>
    </location>
</feature>
<organism evidence="3 4">
    <name type="scientific">Stylophora pistillata</name>
    <name type="common">Smooth cauliflower coral</name>
    <dbReference type="NCBI Taxonomy" id="50429"/>
    <lineage>
        <taxon>Eukaryota</taxon>
        <taxon>Metazoa</taxon>
        <taxon>Cnidaria</taxon>
        <taxon>Anthozoa</taxon>
        <taxon>Hexacorallia</taxon>
        <taxon>Scleractinia</taxon>
        <taxon>Astrocoeniina</taxon>
        <taxon>Pocilloporidae</taxon>
        <taxon>Stylophora</taxon>
    </lineage>
</organism>
<dbReference type="SUPFAM" id="SSF50978">
    <property type="entry name" value="WD40 repeat-like"/>
    <property type="match status" value="1"/>
</dbReference>
<sequence>MSFIVDEDHKKASAAGAVPQLLEESSAKPYWTELPDNLLLDIFSFLSPKEALNAGQVCRNWYRLSKDEMLWKSLLQETLYPDRTKKIKLKLPKSASSWFKEFQRIHYKTPLVESQILEEHTDEVLHVTFSHNGQLLASSSKDCSVILWRVSSCTCVSMAQKINFQERNWEYVQFCEFNASDTLLLVSGVNKLRRLSYTGEIFICEVHNFSVIALVHGINNEPYDVFGTWLSERCYISGTFEFMEPENDGSSVSELWANYVDASTENQTNLAQILNHNSSSVRTVLVARPNANALPHSYTSATMKKEEDICLIFTHGTVTYVPHQIVFKWVKLPEGIRSNFEQNTGVSSEGYELFTRKDHCIETNAHIIGMSLSPDQQYLYVNCRMWEQPAGIAVDESAQFPPEISKDITLQVYSLSTYKLVDVHSGHKAYTANNGCFFIFLNVADQLVASGAEDHCAHVWDRHFGAKLATLEGHNNVVNCVAFNPVNQEMVVSASDDHTIRVWKSRHLSKLYKEADLEEQSGEVSSLYEDILRETVETVV</sequence>
<dbReference type="GO" id="GO:0019005">
    <property type="term" value="C:SCF ubiquitin ligase complex"/>
    <property type="evidence" value="ECO:0007669"/>
    <property type="project" value="InterPro"/>
</dbReference>
<gene>
    <name evidence="3" type="primary">FBXW5</name>
    <name evidence="3" type="ORF">AWC38_SpisGene4812</name>
</gene>
<dbReference type="PANTHER" id="PTHR20995">
    <property type="entry name" value="F-BOX/WD REPEAT-CONTAINING PROTEIN 5"/>
    <property type="match status" value="1"/>
</dbReference>
<dbReference type="Gene3D" id="1.20.1280.50">
    <property type="match status" value="1"/>
</dbReference>
<dbReference type="InterPro" id="IPR036322">
    <property type="entry name" value="WD40_repeat_dom_sf"/>
</dbReference>
<evidence type="ECO:0000313" key="3">
    <source>
        <dbReference type="EMBL" id="PFX30339.1"/>
    </source>
</evidence>
<name>A0A2B4SMK0_STYPI</name>
<evidence type="ECO:0000313" key="4">
    <source>
        <dbReference type="Proteomes" id="UP000225706"/>
    </source>
</evidence>
<dbReference type="InterPro" id="IPR001810">
    <property type="entry name" value="F-box_dom"/>
</dbReference>
<dbReference type="InterPro" id="IPR036047">
    <property type="entry name" value="F-box-like_dom_sf"/>
</dbReference>
<dbReference type="OrthoDB" id="192402at2759"/>
<dbReference type="PROSITE" id="PS50082">
    <property type="entry name" value="WD_REPEATS_2"/>
    <property type="match status" value="2"/>
</dbReference>
<dbReference type="Pfam" id="PF00400">
    <property type="entry name" value="WD40"/>
    <property type="match status" value="2"/>
</dbReference>
<evidence type="ECO:0000259" key="2">
    <source>
        <dbReference type="PROSITE" id="PS50181"/>
    </source>
</evidence>
<dbReference type="InterPro" id="IPR042508">
    <property type="entry name" value="FBXW5"/>
</dbReference>
<feature type="repeat" description="WD" evidence="1">
    <location>
        <begin position="471"/>
        <end position="513"/>
    </location>
</feature>
<dbReference type="SUPFAM" id="SSF81383">
    <property type="entry name" value="F-box domain"/>
    <property type="match status" value="1"/>
</dbReference>
<dbReference type="Proteomes" id="UP000225706">
    <property type="component" value="Unassembled WGS sequence"/>
</dbReference>
<reference evidence="4" key="1">
    <citation type="journal article" date="2017" name="bioRxiv">
        <title>Comparative analysis of the genomes of Stylophora pistillata and Acropora digitifera provides evidence for extensive differences between species of corals.</title>
        <authorList>
            <person name="Voolstra C.R."/>
            <person name="Li Y."/>
            <person name="Liew Y.J."/>
            <person name="Baumgarten S."/>
            <person name="Zoccola D."/>
            <person name="Flot J.-F."/>
            <person name="Tambutte S."/>
            <person name="Allemand D."/>
            <person name="Aranda M."/>
        </authorList>
    </citation>
    <scope>NUCLEOTIDE SEQUENCE [LARGE SCALE GENOMIC DNA]</scope>
</reference>
<dbReference type="InterPro" id="IPR015943">
    <property type="entry name" value="WD40/YVTN_repeat-like_dom_sf"/>
</dbReference>
<dbReference type="CDD" id="cd22132">
    <property type="entry name" value="F-box_FBXW5"/>
    <property type="match status" value="1"/>
</dbReference>
<accession>A0A2B4SMK0</accession>
<dbReference type="PANTHER" id="PTHR20995:SF17">
    <property type="entry name" value="F-BOX_WD REPEAT-CONTAINING PROTEIN 5"/>
    <property type="match status" value="1"/>
</dbReference>
<dbReference type="PROSITE" id="PS50181">
    <property type="entry name" value="FBOX"/>
    <property type="match status" value="1"/>
</dbReference>
<feature type="domain" description="F-box" evidence="2">
    <location>
        <begin position="28"/>
        <end position="74"/>
    </location>
</feature>
<dbReference type="InterPro" id="IPR001680">
    <property type="entry name" value="WD40_rpt"/>
</dbReference>
<comment type="caution">
    <text evidence="3">The sequence shown here is derived from an EMBL/GenBank/DDBJ whole genome shotgun (WGS) entry which is preliminary data.</text>
</comment>
<dbReference type="GO" id="GO:0080008">
    <property type="term" value="C:Cul4-RING E3 ubiquitin ligase complex"/>
    <property type="evidence" value="ECO:0007669"/>
    <property type="project" value="InterPro"/>
</dbReference>
<keyword evidence="4" id="KW-1185">Reference proteome</keyword>
<dbReference type="GO" id="GO:0016567">
    <property type="term" value="P:protein ubiquitination"/>
    <property type="evidence" value="ECO:0007669"/>
    <property type="project" value="InterPro"/>
</dbReference>
<dbReference type="EMBL" id="LSMT01000051">
    <property type="protein sequence ID" value="PFX30339.1"/>
    <property type="molecule type" value="Genomic_DNA"/>
</dbReference>
<dbReference type="Gene3D" id="2.130.10.10">
    <property type="entry name" value="YVTN repeat-like/Quinoprotein amine dehydrogenase"/>
    <property type="match status" value="2"/>
</dbReference>
<dbReference type="SMART" id="SM00320">
    <property type="entry name" value="WD40"/>
    <property type="match status" value="3"/>
</dbReference>
<dbReference type="STRING" id="50429.A0A2B4SMK0"/>
<dbReference type="Pfam" id="PF12937">
    <property type="entry name" value="F-box-like"/>
    <property type="match status" value="1"/>
</dbReference>
<proteinExistence type="predicted"/>
<keyword evidence="1" id="KW-0853">WD repeat</keyword>